<evidence type="ECO:0000313" key="3">
    <source>
        <dbReference type="Proteomes" id="UP001438707"/>
    </source>
</evidence>
<keyword evidence="3" id="KW-1185">Reference proteome</keyword>
<evidence type="ECO:0000313" key="2">
    <source>
        <dbReference type="EMBL" id="KAK9822417.1"/>
    </source>
</evidence>
<reference evidence="2 3" key="1">
    <citation type="journal article" date="2024" name="Nat. Commun.">
        <title>Phylogenomics reveals the evolutionary origins of lichenization in chlorophyte algae.</title>
        <authorList>
            <person name="Puginier C."/>
            <person name="Libourel C."/>
            <person name="Otte J."/>
            <person name="Skaloud P."/>
            <person name="Haon M."/>
            <person name="Grisel S."/>
            <person name="Petersen M."/>
            <person name="Berrin J.G."/>
            <person name="Delaux P.M."/>
            <person name="Dal Grande F."/>
            <person name="Keller J."/>
        </authorList>
    </citation>
    <scope>NUCLEOTIDE SEQUENCE [LARGE SCALE GENOMIC DNA]</scope>
    <source>
        <strain evidence="2 3">SAG 2145</strain>
    </source>
</reference>
<gene>
    <name evidence="2" type="ORF">WJX74_003884</name>
</gene>
<sequence>MTDQPGPRTAALEAEEVDDPLTDQQGCGRVYQRLEVCLGEHNRDWRACQKEVQDLQACYKKAIEVDKAISNGCGASS</sequence>
<dbReference type="InterPro" id="IPR009069">
    <property type="entry name" value="Cys_alpha_HP_mot_SF"/>
</dbReference>
<evidence type="ECO:0000256" key="1">
    <source>
        <dbReference type="SAM" id="MobiDB-lite"/>
    </source>
</evidence>
<name>A0AAW1QLU9_9CHLO</name>
<comment type="caution">
    <text evidence="2">The sequence shown here is derived from an EMBL/GenBank/DDBJ whole genome shotgun (WGS) entry which is preliminary data.</text>
</comment>
<proteinExistence type="predicted"/>
<dbReference type="AlphaFoldDB" id="A0AAW1QLU9"/>
<organism evidence="2 3">
    <name type="scientific">Apatococcus lobatus</name>
    <dbReference type="NCBI Taxonomy" id="904363"/>
    <lineage>
        <taxon>Eukaryota</taxon>
        <taxon>Viridiplantae</taxon>
        <taxon>Chlorophyta</taxon>
        <taxon>core chlorophytes</taxon>
        <taxon>Trebouxiophyceae</taxon>
        <taxon>Chlorellales</taxon>
        <taxon>Chlorellaceae</taxon>
        <taxon>Apatococcus</taxon>
    </lineage>
</organism>
<protein>
    <submittedName>
        <fullName evidence="2">Uncharacterized protein</fullName>
    </submittedName>
</protein>
<dbReference type="Proteomes" id="UP001438707">
    <property type="component" value="Unassembled WGS sequence"/>
</dbReference>
<accession>A0AAW1QLU9</accession>
<dbReference type="EMBL" id="JALJOS010000032">
    <property type="protein sequence ID" value="KAK9822417.1"/>
    <property type="molecule type" value="Genomic_DNA"/>
</dbReference>
<dbReference type="SUPFAM" id="SSF47072">
    <property type="entry name" value="Cysteine alpha-hairpin motif"/>
    <property type="match status" value="1"/>
</dbReference>
<feature type="region of interest" description="Disordered" evidence="1">
    <location>
        <begin position="1"/>
        <end position="20"/>
    </location>
</feature>